<evidence type="ECO:0000256" key="6">
    <source>
        <dbReference type="SAM" id="Phobius"/>
    </source>
</evidence>
<feature type="transmembrane region" description="Helical" evidence="6">
    <location>
        <begin position="389"/>
        <end position="407"/>
    </location>
</feature>
<dbReference type="InterPro" id="IPR011701">
    <property type="entry name" value="MFS"/>
</dbReference>
<dbReference type="Proteomes" id="UP001604267">
    <property type="component" value="Unassembled WGS sequence"/>
</dbReference>
<organism evidence="7 8">
    <name type="scientific">Streptomyces cinerochromogenes</name>
    <dbReference type="NCBI Taxonomy" id="66422"/>
    <lineage>
        <taxon>Bacteria</taxon>
        <taxon>Bacillati</taxon>
        <taxon>Actinomycetota</taxon>
        <taxon>Actinomycetes</taxon>
        <taxon>Kitasatosporales</taxon>
        <taxon>Streptomycetaceae</taxon>
        <taxon>Streptomyces</taxon>
    </lineage>
</organism>
<dbReference type="PANTHER" id="PTHR23513:SF6">
    <property type="entry name" value="MAJOR FACILITATOR SUPERFAMILY ASSOCIATED DOMAIN-CONTAINING PROTEIN"/>
    <property type="match status" value="1"/>
</dbReference>
<feature type="transmembrane region" description="Helical" evidence="6">
    <location>
        <begin position="102"/>
        <end position="135"/>
    </location>
</feature>
<feature type="transmembrane region" description="Helical" evidence="6">
    <location>
        <begin position="238"/>
        <end position="260"/>
    </location>
</feature>
<evidence type="ECO:0000256" key="2">
    <source>
        <dbReference type="ARBA" id="ARBA00022475"/>
    </source>
</evidence>
<feature type="transmembrane region" description="Helical" evidence="6">
    <location>
        <begin position="357"/>
        <end position="383"/>
    </location>
</feature>
<evidence type="ECO:0000256" key="5">
    <source>
        <dbReference type="ARBA" id="ARBA00023136"/>
    </source>
</evidence>
<dbReference type="RefSeq" id="WP_392825274.1">
    <property type="nucleotide sequence ID" value="NZ_JBICYV010000030.1"/>
</dbReference>
<sequence length="432" mass="43819">MTRAPLDGGAAGTRDEEPRAGLWRNRDFTLLWTGQCLSDLGGAMVDLALPLLVLQQTGSPARAGLVGTAGLVTTLVCRLPAGVLADRCDRRGLMIACDVLRLAAYALLGWAVVTGGASLPVILTVVVVGAAATAVFSTAEHASVRTLVSPGQLTSAVARNEARTYGVTLAGPPLGGLLFGLGRALPFFCDALSFLLSLAAVSRIRRPLQQPRREPAPPVGASVKEGLRFLLGHPFLRALLLIAAPLNMAFTGMVFAMTLALRRAGVSPFLVGVAGTVFALGGLLGALAAPALQRRLRLPVLITLLCWTTAALMTAGALLAGTITAAVPLAAAVFLGPTANAALFAHQAAVTPDHLQGRVVAGVLLAAGSAAALAPALAGALLARRPPGPALLVFPALVTAAAVTATLSKGIRSEGIGSEGIRSEDSGTTPAP</sequence>
<feature type="transmembrane region" description="Helical" evidence="6">
    <location>
        <begin position="61"/>
        <end position="81"/>
    </location>
</feature>
<evidence type="ECO:0000256" key="3">
    <source>
        <dbReference type="ARBA" id="ARBA00022692"/>
    </source>
</evidence>
<dbReference type="EMBL" id="JBICYV010000030">
    <property type="protein sequence ID" value="MFG3016453.1"/>
    <property type="molecule type" value="Genomic_DNA"/>
</dbReference>
<accession>A0ABW7BGZ9</accession>
<feature type="transmembrane region" description="Helical" evidence="6">
    <location>
        <begin position="266"/>
        <end position="288"/>
    </location>
</feature>
<name>A0ABW7BGZ9_9ACTN</name>
<keyword evidence="2" id="KW-1003">Cell membrane</keyword>
<feature type="transmembrane region" description="Helical" evidence="6">
    <location>
        <begin position="325"/>
        <end position="345"/>
    </location>
</feature>
<evidence type="ECO:0000256" key="1">
    <source>
        <dbReference type="ARBA" id="ARBA00004651"/>
    </source>
</evidence>
<proteinExistence type="predicted"/>
<keyword evidence="5 6" id="KW-0472">Membrane</keyword>
<evidence type="ECO:0000313" key="7">
    <source>
        <dbReference type="EMBL" id="MFG3016453.1"/>
    </source>
</evidence>
<keyword evidence="4 6" id="KW-1133">Transmembrane helix</keyword>
<gene>
    <name evidence="7" type="ORF">ACGFZB_39620</name>
</gene>
<dbReference type="SUPFAM" id="SSF103473">
    <property type="entry name" value="MFS general substrate transporter"/>
    <property type="match status" value="1"/>
</dbReference>
<evidence type="ECO:0000313" key="8">
    <source>
        <dbReference type="Proteomes" id="UP001604267"/>
    </source>
</evidence>
<comment type="caution">
    <text evidence="7">The sequence shown here is derived from an EMBL/GenBank/DDBJ whole genome shotgun (WGS) entry which is preliminary data.</text>
</comment>
<reference evidence="7 8" key="1">
    <citation type="submission" date="2024-10" db="EMBL/GenBank/DDBJ databases">
        <title>The Natural Products Discovery Center: Release of the First 8490 Sequenced Strains for Exploring Actinobacteria Biosynthetic Diversity.</title>
        <authorList>
            <person name="Kalkreuter E."/>
            <person name="Kautsar S.A."/>
            <person name="Yang D."/>
            <person name="Bader C.D."/>
            <person name="Teijaro C.N."/>
            <person name="Fluegel L."/>
            <person name="Davis C.M."/>
            <person name="Simpson J.R."/>
            <person name="Lauterbach L."/>
            <person name="Steele A.D."/>
            <person name="Gui C."/>
            <person name="Meng S."/>
            <person name="Li G."/>
            <person name="Viehrig K."/>
            <person name="Ye F."/>
            <person name="Su P."/>
            <person name="Kiefer A.F."/>
            <person name="Nichols A."/>
            <person name="Cepeda A.J."/>
            <person name="Yan W."/>
            <person name="Fan B."/>
            <person name="Jiang Y."/>
            <person name="Adhikari A."/>
            <person name="Zheng C.-J."/>
            <person name="Schuster L."/>
            <person name="Cowan T.M."/>
            <person name="Smanski M.J."/>
            <person name="Chevrette M.G."/>
            <person name="De Carvalho L.P.S."/>
            <person name="Shen B."/>
        </authorList>
    </citation>
    <scope>NUCLEOTIDE SEQUENCE [LARGE SCALE GENOMIC DNA]</scope>
    <source>
        <strain evidence="7 8">NPDC048320</strain>
    </source>
</reference>
<dbReference type="Gene3D" id="1.20.1250.20">
    <property type="entry name" value="MFS general substrate transporter like domains"/>
    <property type="match status" value="1"/>
</dbReference>
<dbReference type="Pfam" id="PF07690">
    <property type="entry name" value="MFS_1"/>
    <property type="match status" value="1"/>
</dbReference>
<keyword evidence="3 6" id="KW-0812">Transmembrane</keyword>
<feature type="transmembrane region" description="Helical" evidence="6">
    <location>
        <begin position="184"/>
        <end position="204"/>
    </location>
</feature>
<dbReference type="InterPro" id="IPR036259">
    <property type="entry name" value="MFS_trans_sf"/>
</dbReference>
<comment type="subcellular location">
    <subcellularLocation>
        <location evidence="1">Cell membrane</location>
        <topology evidence="1">Multi-pass membrane protein</topology>
    </subcellularLocation>
</comment>
<feature type="transmembrane region" description="Helical" evidence="6">
    <location>
        <begin position="300"/>
        <end position="319"/>
    </location>
</feature>
<keyword evidence="8" id="KW-1185">Reference proteome</keyword>
<dbReference type="CDD" id="cd06173">
    <property type="entry name" value="MFS_MefA_like"/>
    <property type="match status" value="1"/>
</dbReference>
<dbReference type="PANTHER" id="PTHR23513">
    <property type="entry name" value="INTEGRAL MEMBRANE EFFLUX PROTEIN-RELATED"/>
    <property type="match status" value="1"/>
</dbReference>
<evidence type="ECO:0000256" key="4">
    <source>
        <dbReference type="ARBA" id="ARBA00022989"/>
    </source>
</evidence>
<protein>
    <submittedName>
        <fullName evidence="7">MFS transporter</fullName>
    </submittedName>
</protein>